<name>A0ABY4FTT6_9MICO</name>
<accession>A0ABY4FTT6</accession>
<evidence type="ECO:0000313" key="4">
    <source>
        <dbReference type="Proteomes" id="UP000831775"/>
    </source>
</evidence>
<protein>
    <submittedName>
        <fullName evidence="3">Cupin domain-containing protein</fullName>
    </submittedName>
</protein>
<dbReference type="EMBL" id="CP095043">
    <property type="protein sequence ID" value="UOQ59589.1"/>
    <property type="molecule type" value="Genomic_DNA"/>
</dbReference>
<sequence>MVHHRISIPRASATDLAPGGSEHQVRFTDLVPDADGAVVLAVTLPPGSDVGGWHRHDRGQYLESISGTGWVRELGGAPVMLEPGDRIWCPPGVVHQHGAGPDAAWVQFSVTPGGTEWLTPEQLDDCAAPNGGSRS</sequence>
<reference evidence="3 4" key="1">
    <citation type="submission" date="2022-04" db="EMBL/GenBank/DDBJ databases">
        <title>Leucobacter sp. isolated from rhizosphere of onion.</title>
        <authorList>
            <person name="Won M."/>
            <person name="Lee C.-M."/>
            <person name="Woen H.-Y."/>
            <person name="Kwon S.-W."/>
        </authorList>
    </citation>
    <scope>NUCLEOTIDE SEQUENCE [LARGE SCALE GENOMIC DNA]</scope>
    <source>
        <strain evidence="3 4">H25R-14</strain>
    </source>
</reference>
<evidence type="ECO:0000259" key="2">
    <source>
        <dbReference type="Pfam" id="PF07883"/>
    </source>
</evidence>
<gene>
    <name evidence="3" type="ORF">MUN76_11065</name>
</gene>
<feature type="region of interest" description="Disordered" evidence="1">
    <location>
        <begin position="1"/>
        <end position="20"/>
    </location>
</feature>
<dbReference type="SUPFAM" id="SSF51182">
    <property type="entry name" value="RmlC-like cupins"/>
    <property type="match status" value="1"/>
</dbReference>
<dbReference type="RefSeq" id="WP_244684663.1">
    <property type="nucleotide sequence ID" value="NZ_CP095043.1"/>
</dbReference>
<dbReference type="InterPro" id="IPR013096">
    <property type="entry name" value="Cupin_2"/>
</dbReference>
<dbReference type="InterPro" id="IPR011051">
    <property type="entry name" value="RmlC_Cupin_sf"/>
</dbReference>
<dbReference type="Pfam" id="PF07883">
    <property type="entry name" value="Cupin_2"/>
    <property type="match status" value="1"/>
</dbReference>
<organism evidence="3 4">
    <name type="scientific">Leucobacter rhizosphaerae</name>
    <dbReference type="NCBI Taxonomy" id="2932245"/>
    <lineage>
        <taxon>Bacteria</taxon>
        <taxon>Bacillati</taxon>
        <taxon>Actinomycetota</taxon>
        <taxon>Actinomycetes</taxon>
        <taxon>Micrococcales</taxon>
        <taxon>Microbacteriaceae</taxon>
        <taxon>Leucobacter</taxon>
    </lineage>
</organism>
<dbReference type="InterPro" id="IPR014710">
    <property type="entry name" value="RmlC-like_jellyroll"/>
</dbReference>
<dbReference type="Gene3D" id="2.60.120.10">
    <property type="entry name" value="Jelly Rolls"/>
    <property type="match status" value="1"/>
</dbReference>
<keyword evidence="4" id="KW-1185">Reference proteome</keyword>
<evidence type="ECO:0000313" key="3">
    <source>
        <dbReference type="EMBL" id="UOQ59589.1"/>
    </source>
</evidence>
<feature type="domain" description="Cupin type-2" evidence="2">
    <location>
        <begin position="42"/>
        <end position="99"/>
    </location>
</feature>
<dbReference type="Proteomes" id="UP000831775">
    <property type="component" value="Chromosome"/>
</dbReference>
<evidence type="ECO:0000256" key="1">
    <source>
        <dbReference type="SAM" id="MobiDB-lite"/>
    </source>
</evidence>
<proteinExistence type="predicted"/>
<dbReference type="PANTHER" id="PTHR43698">
    <property type="entry name" value="RIBD C-TERMINAL DOMAIN CONTAINING PROTEIN"/>
    <property type="match status" value="1"/>
</dbReference>
<dbReference type="PANTHER" id="PTHR43698:SF1">
    <property type="entry name" value="BLL4564 PROTEIN"/>
    <property type="match status" value="1"/>
</dbReference>